<keyword evidence="9" id="KW-0472">Membrane</keyword>
<keyword evidence="5" id="KW-0547">Nucleotide-binding</keyword>
<evidence type="ECO:0000313" key="11">
    <source>
        <dbReference type="EMBL" id="MQM29240.1"/>
    </source>
</evidence>
<dbReference type="PANTHER" id="PTHR43297">
    <property type="entry name" value="OLIGOPEPTIDE TRANSPORT ATP-BINDING PROTEIN APPD"/>
    <property type="match status" value="1"/>
</dbReference>
<dbReference type="Pfam" id="PF08352">
    <property type="entry name" value="oligo_HPY"/>
    <property type="match status" value="1"/>
</dbReference>
<keyword evidence="6 11" id="KW-0067">ATP-binding</keyword>
<dbReference type="PANTHER" id="PTHR43297:SF13">
    <property type="entry name" value="NICKEL ABC TRANSPORTER, ATP-BINDING PROTEIN"/>
    <property type="match status" value="1"/>
</dbReference>
<comment type="caution">
    <text evidence="11">The sequence shown here is derived from an EMBL/GenBank/DDBJ whole genome shotgun (WGS) entry which is preliminary data.</text>
</comment>
<evidence type="ECO:0000256" key="3">
    <source>
        <dbReference type="ARBA" id="ARBA00022448"/>
    </source>
</evidence>
<evidence type="ECO:0000256" key="1">
    <source>
        <dbReference type="ARBA" id="ARBA00004370"/>
    </source>
</evidence>
<evidence type="ECO:0000259" key="10">
    <source>
        <dbReference type="Pfam" id="PF08352"/>
    </source>
</evidence>
<reference evidence="11 12" key="1">
    <citation type="submission" date="2017-09" db="EMBL/GenBank/DDBJ databases">
        <title>Metagenomic Analysis Reveals Denitrifying Candidatus Accumulibacter and Flanking Population as a Source of N2O.</title>
        <authorList>
            <person name="Gao H."/>
            <person name="Mao Y."/>
            <person name="Zhao X."/>
            <person name="Liu W.-T."/>
            <person name="Zhang T."/>
            <person name="Wells G."/>
        </authorList>
    </citation>
    <scope>NUCLEOTIDE SEQUENCE [LARGE SCALE GENOMIC DNA]</scope>
    <source>
        <strain evidence="11">CANDO_2_IC</strain>
    </source>
</reference>
<keyword evidence="3" id="KW-0813">Transport</keyword>
<dbReference type="AlphaFoldDB" id="A0A6A7RPV3"/>
<keyword evidence="7" id="KW-1278">Translocase</keyword>
<dbReference type="InterPro" id="IPR027417">
    <property type="entry name" value="P-loop_NTPase"/>
</dbReference>
<comment type="subcellular location">
    <subcellularLocation>
        <location evidence="1">Membrane</location>
    </subcellularLocation>
</comment>
<organism evidence="11 12">
    <name type="scientific">Candidatus Accumulibacter phosphatis</name>
    <dbReference type="NCBI Taxonomy" id="327160"/>
    <lineage>
        <taxon>Bacteria</taxon>
        <taxon>Pseudomonadati</taxon>
        <taxon>Pseudomonadota</taxon>
        <taxon>Betaproteobacteria</taxon>
        <taxon>Candidatus Accumulibacter</taxon>
    </lineage>
</organism>
<evidence type="ECO:0000256" key="9">
    <source>
        <dbReference type="ARBA" id="ARBA00023136"/>
    </source>
</evidence>
<comment type="similarity">
    <text evidence="2">Belongs to the ABC transporter superfamily.</text>
</comment>
<dbReference type="EMBL" id="PDHS01000027">
    <property type="protein sequence ID" value="MQM29240.1"/>
    <property type="molecule type" value="Genomic_DNA"/>
</dbReference>
<evidence type="ECO:0000256" key="4">
    <source>
        <dbReference type="ARBA" id="ARBA00022475"/>
    </source>
</evidence>
<dbReference type="InterPro" id="IPR013563">
    <property type="entry name" value="Oligopep_ABC_C"/>
</dbReference>
<protein>
    <submittedName>
        <fullName evidence="11">ABC transporter ATP-binding protein</fullName>
    </submittedName>
</protein>
<evidence type="ECO:0000256" key="6">
    <source>
        <dbReference type="ARBA" id="ARBA00022840"/>
    </source>
</evidence>
<dbReference type="SUPFAM" id="SSF52540">
    <property type="entry name" value="P-loop containing nucleoside triphosphate hydrolases"/>
    <property type="match status" value="1"/>
</dbReference>
<keyword evidence="8" id="KW-0406">Ion transport</keyword>
<dbReference type="Gene3D" id="3.40.50.300">
    <property type="entry name" value="P-loop containing nucleotide triphosphate hydrolases"/>
    <property type="match status" value="1"/>
</dbReference>
<feature type="domain" description="Oligopeptide/dipeptide ABC transporter C-terminal" evidence="10">
    <location>
        <begin position="1"/>
        <end position="66"/>
    </location>
</feature>
<evidence type="ECO:0000256" key="5">
    <source>
        <dbReference type="ARBA" id="ARBA00022741"/>
    </source>
</evidence>
<dbReference type="GO" id="GO:0005524">
    <property type="term" value="F:ATP binding"/>
    <property type="evidence" value="ECO:0007669"/>
    <property type="project" value="UniProtKB-KW"/>
</dbReference>
<dbReference type="GO" id="GO:0016020">
    <property type="term" value="C:membrane"/>
    <property type="evidence" value="ECO:0007669"/>
    <property type="project" value="UniProtKB-SubCell"/>
</dbReference>
<evidence type="ECO:0000313" key="12">
    <source>
        <dbReference type="Proteomes" id="UP000342300"/>
    </source>
</evidence>
<name>A0A6A7RPV3_9PROT</name>
<accession>A0A6A7RPV3</accession>
<keyword evidence="4" id="KW-1003">Cell membrane</keyword>
<evidence type="ECO:0000256" key="8">
    <source>
        <dbReference type="ARBA" id="ARBA00023065"/>
    </source>
</evidence>
<dbReference type="InterPro" id="IPR050388">
    <property type="entry name" value="ABC_Ni/Peptide_Import"/>
</dbReference>
<evidence type="ECO:0000256" key="7">
    <source>
        <dbReference type="ARBA" id="ARBA00022967"/>
    </source>
</evidence>
<dbReference type="GO" id="GO:0015833">
    <property type="term" value="P:peptide transport"/>
    <property type="evidence" value="ECO:0007669"/>
    <property type="project" value="InterPro"/>
</dbReference>
<dbReference type="Proteomes" id="UP000342300">
    <property type="component" value="Unassembled WGS sequence"/>
</dbReference>
<gene>
    <name evidence="11" type="ORF">CRU78_01275</name>
</gene>
<feature type="non-terminal residue" evidence="11">
    <location>
        <position position="1"/>
    </location>
</feature>
<proteinExistence type="inferred from homology"/>
<evidence type="ECO:0000256" key="2">
    <source>
        <dbReference type="ARBA" id="ARBA00005417"/>
    </source>
</evidence>
<sequence>VERGTVDEVLRSPQHPYTRALLSAVPSTRLDAQPAFIRLPGETPSPANPPSGCHFHPRCRQATAVCRERYPETTALSSTHTVRCHLHA</sequence>
<dbReference type="GO" id="GO:0006811">
    <property type="term" value="P:monoatomic ion transport"/>
    <property type="evidence" value="ECO:0007669"/>
    <property type="project" value="UniProtKB-KW"/>
</dbReference>
<dbReference type="NCBIfam" id="TIGR01727">
    <property type="entry name" value="oligo_HPY"/>
    <property type="match status" value="1"/>
</dbReference>